<sequence length="203" mass="21843">MLQSLTTTPSCPAQQGGFPQGSRGKKGSGRKPGNPPRGGPPQIVGTGRGAQMAGGVQPSRSQTGPVASMDIDSDIASAPVGVPKDSVHGRKIIVLTNASEASVPENIIYHYDGVIEKRLPPKVNRMLLEQLQLEPEFHPGGAYDGKKNLFMPHRIDFGGSAKSRVYQILMNGNHQRAEIPPPVYKVTISEAAHFFEYFVVFCP</sequence>
<dbReference type="OrthoDB" id="10252740at2759"/>
<evidence type="ECO:0000313" key="4">
    <source>
        <dbReference type="Proteomes" id="UP000799118"/>
    </source>
</evidence>
<dbReference type="EMBL" id="ML769593">
    <property type="protein sequence ID" value="KAE9392538.1"/>
    <property type="molecule type" value="Genomic_DNA"/>
</dbReference>
<feature type="region of interest" description="Disordered" evidence="1">
    <location>
        <begin position="1"/>
        <end position="67"/>
    </location>
</feature>
<evidence type="ECO:0000313" key="3">
    <source>
        <dbReference type="EMBL" id="KAE9392538.1"/>
    </source>
</evidence>
<dbReference type="Pfam" id="PF16486">
    <property type="entry name" value="ArgoN"/>
    <property type="match status" value="1"/>
</dbReference>
<reference evidence="3" key="1">
    <citation type="journal article" date="2019" name="Environ. Microbiol.">
        <title>Fungal ecological strategies reflected in gene transcription - a case study of two litter decomposers.</title>
        <authorList>
            <person name="Barbi F."/>
            <person name="Kohler A."/>
            <person name="Barry K."/>
            <person name="Baskaran P."/>
            <person name="Daum C."/>
            <person name="Fauchery L."/>
            <person name="Ihrmark K."/>
            <person name="Kuo A."/>
            <person name="LaButti K."/>
            <person name="Lipzen A."/>
            <person name="Morin E."/>
            <person name="Grigoriev I.V."/>
            <person name="Henrissat B."/>
            <person name="Lindahl B."/>
            <person name="Martin F."/>
        </authorList>
    </citation>
    <scope>NUCLEOTIDE SEQUENCE</scope>
    <source>
        <strain evidence="3">JB14</strain>
    </source>
</reference>
<feature type="compositionally biased region" description="Polar residues" evidence="1">
    <location>
        <begin position="1"/>
        <end position="13"/>
    </location>
</feature>
<proteinExistence type="predicted"/>
<evidence type="ECO:0000259" key="2">
    <source>
        <dbReference type="Pfam" id="PF16486"/>
    </source>
</evidence>
<dbReference type="InterPro" id="IPR032474">
    <property type="entry name" value="Argonaute_N"/>
</dbReference>
<gene>
    <name evidence="3" type="ORF">BT96DRAFT_924652</name>
</gene>
<evidence type="ECO:0000256" key="1">
    <source>
        <dbReference type="SAM" id="MobiDB-lite"/>
    </source>
</evidence>
<dbReference type="AlphaFoldDB" id="A0A6A4H4B9"/>
<dbReference type="Proteomes" id="UP000799118">
    <property type="component" value="Unassembled WGS sequence"/>
</dbReference>
<organism evidence="3 4">
    <name type="scientific">Gymnopus androsaceus JB14</name>
    <dbReference type="NCBI Taxonomy" id="1447944"/>
    <lineage>
        <taxon>Eukaryota</taxon>
        <taxon>Fungi</taxon>
        <taxon>Dikarya</taxon>
        <taxon>Basidiomycota</taxon>
        <taxon>Agaricomycotina</taxon>
        <taxon>Agaricomycetes</taxon>
        <taxon>Agaricomycetidae</taxon>
        <taxon>Agaricales</taxon>
        <taxon>Marasmiineae</taxon>
        <taxon>Omphalotaceae</taxon>
        <taxon>Gymnopus</taxon>
    </lineage>
</organism>
<name>A0A6A4H4B9_9AGAR</name>
<accession>A0A6A4H4B9</accession>
<feature type="domain" description="Protein argonaute N-terminal" evidence="2">
    <location>
        <begin position="90"/>
        <end position="191"/>
    </location>
</feature>
<protein>
    <recommendedName>
        <fullName evidence="2">Protein argonaute N-terminal domain-containing protein</fullName>
    </recommendedName>
</protein>
<keyword evidence="4" id="KW-1185">Reference proteome</keyword>